<dbReference type="EMBL" id="SNRY01000536">
    <property type="protein sequence ID" value="KAA6339428.1"/>
    <property type="molecule type" value="Genomic_DNA"/>
</dbReference>
<dbReference type="SUPFAM" id="SSF53067">
    <property type="entry name" value="Actin-like ATPase domain"/>
    <property type="match status" value="2"/>
</dbReference>
<evidence type="ECO:0000256" key="7">
    <source>
        <dbReference type="ARBA" id="ARBA00022798"/>
    </source>
</evidence>
<dbReference type="NCBIfam" id="TIGR01311">
    <property type="entry name" value="glycerol_kin"/>
    <property type="match status" value="1"/>
</dbReference>
<evidence type="ECO:0000256" key="8">
    <source>
        <dbReference type="ARBA" id="ARBA00022840"/>
    </source>
</evidence>
<dbReference type="GO" id="GO:0005829">
    <property type="term" value="C:cytosol"/>
    <property type="evidence" value="ECO:0007669"/>
    <property type="project" value="TreeGrafter"/>
</dbReference>
<dbReference type="Gene3D" id="3.30.420.40">
    <property type="match status" value="2"/>
</dbReference>
<dbReference type="FunFam" id="3.30.420.40:FF:000008">
    <property type="entry name" value="Glycerol kinase"/>
    <property type="match status" value="1"/>
</dbReference>
<comment type="caution">
    <text evidence="13">The sequence shown here is derived from an EMBL/GenBank/DDBJ whole genome shotgun (WGS) entry which is preliminary data.</text>
</comment>
<dbReference type="InterPro" id="IPR018485">
    <property type="entry name" value="FGGY_C"/>
</dbReference>
<dbReference type="AlphaFoldDB" id="A0A5J4S0S6"/>
<comment type="catalytic activity">
    <reaction evidence="10">
        <text>glycerol + ATP = sn-glycerol 3-phosphate + ADP + H(+)</text>
        <dbReference type="Rhea" id="RHEA:21644"/>
        <dbReference type="ChEBI" id="CHEBI:15378"/>
        <dbReference type="ChEBI" id="CHEBI:17754"/>
        <dbReference type="ChEBI" id="CHEBI:30616"/>
        <dbReference type="ChEBI" id="CHEBI:57597"/>
        <dbReference type="ChEBI" id="CHEBI:456216"/>
        <dbReference type="EC" id="2.7.1.30"/>
    </reaction>
</comment>
<dbReference type="InterPro" id="IPR043129">
    <property type="entry name" value="ATPase_NBD"/>
</dbReference>
<gene>
    <name evidence="13" type="ORF">EZS27_012626</name>
</gene>
<dbReference type="GO" id="GO:0005524">
    <property type="term" value="F:ATP binding"/>
    <property type="evidence" value="ECO:0007669"/>
    <property type="project" value="UniProtKB-KW"/>
</dbReference>
<feature type="domain" description="Carbohydrate kinase FGGY N-terminal" evidence="11">
    <location>
        <begin position="9"/>
        <end position="254"/>
    </location>
</feature>
<dbReference type="Pfam" id="PF02782">
    <property type="entry name" value="FGGY_C"/>
    <property type="match status" value="1"/>
</dbReference>
<dbReference type="PROSITE" id="PS00445">
    <property type="entry name" value="FGGY_KINASES_2"/>
    <property type="match status" value="1"/>
</dbReference>
<evidence type="ECO:0000256" key="5">
    <source>
        <dbReference type="ARBA" id="ARBA00022741"/>
    </source>
</evidence>
<evidence type="ECO:0000313" key="13">
    <source>
        <dbReference type="EMBL" id="KAA6339428.1"/>
    </source>
</evidence>
<evidence type="ECO:0000256" key="9">
    <source>
        <dbReference type="ARBA" id="ARBA00043149"/>
    </source>
</evidence>
<dbReference type="PROSITE" id="PS00933">
    <property type="entry name" value="FGGY_KINASES_1"/>
    <property type="match status" value="1"/>
</dbReference>
<dbReference type="HAMAP" id="MF_00186">
    <property type="entry name" value="Glycerol_kin"/>
    <property type="match status" value="1"/>
</dbReference>
<keyword evidence="7" id="KW-0319">Glycerol metabolism</keyword>
<dbReference type="GO" id="GO:0019563">
    <property type="term" value="P:glycerol catabolic process"/>
    <property type="evidence" value="ECO:0007669"/>
    <property type="project" value="TreeGrafter"/>
</dbReference>
<evidence type="ECO:0000256" key="6">
    <source>
        <dbReference type="ARBA" id="ARBA00022777"/>
    </source>
</evidence>
<keyword evidence="5" id="KW-0547">Nucleotide-binding</keyword>
<dbReference type="PANTHER" id="PTHR10196">
    <property type="entry name" value="SUGAR KINASE"/>
    <property type="match status" value="1"/>
</dbReference>
<comment type="pathway">
    <text evidence="1">Polyol metabolism; glycerol degradation via glycerol kinase pathway; sn-glycerol 3-phosphate from glycerol: step 1/1.</text>
</comment>
<dbReference type="FunFam" id="3.30.420.40:FF:000007">
    <property type="entry name" value="Glycerol kinase"/>
    <property type="match status" value="1"/>
</dbReference>
<evidence type="ECO:0000259" key="12">
    <source>
        <dbReference type="Pfam" id="PF02782"/>
    </source>
</evidence>
<dbReference type="InterPro" id="IPR018483">
    <property type="entry name" value="Carb_kinase_FGGY_CS"/>
</dbReference>
<evidence type="ECO:0000256" key="3">
    <source>
        <dbReference type="ARBA" id="ARBA00012099"/>
    </source>
</evidence>
<reference evidence="13" key="1">
    <citation type="submission" date="2019-03" db="EMBL/GenBank/DDBJ databases">
        <title>Single cell metagenomics reveals metabolic interactions within the superorganism composed of flagellate Streblomastix strix and complex community of Bacteroidetes bacteria on its surface.</title>
        <authorList>
            <person name="Treitli S.C."/>
            <person name="Kolisko M."/>
            <person name="Husnik F."/>
            <person name="Keeling P."/>
            <person name="Hampl V."/>
        </authorList>
    </citation>
    <scope>NUCLEOTIDE SEQUENCE</scope>
    <source>
        <strain evidence="13">STM</strain>
    </source>
</reference>
<keyword evidence="6 13" id="KW-0418">Kinase</keyword>
<dbReference type="CDD" id="cd07786">
    <property type="entry name" value="FGGY_EcGK_like"/>
    <property type="match status" value="1"/>
</dbReference>
<dbReference type="InterPro" id="IPR005999">
    <property type="entry name" value="Glycerol_kin"/>
</dbReference>
<evidence type="ECO:0000256" key="4">
    <source>
        <dbReference type="ARBA" id="ARBA00022679"/>
    </source>
</evidence>
<evidence type="ECO:0000256" key="1">
    <source>
        <dbReference type="ARBA" id="ARBA00005190"/>
    </source>
</evidence>
<feature type="domain" description="Carbohydrate kinase FGGY C-terminal" evidence="12">
    <location>
        <begin position="264"/>
        <end position="452"/>
    </location>
</feature>
<protein>
    <recommendedName>
        <fullName evidence="3">glycerol kinase</fullName>
        <ecNumber evidence="3">2.7.1.30</ecNumber>
    </recommendedName>
    <alternativeName>
        <fullName evidence="9">ATP:glycerol 3-phosphotransferase</fullName>
    </alternativeName>
</protein>
<dbReference type="InterPro" id="IPR018484">
    <property type="entry name" value="FGGY_N"/>
</dbReference>
<dbReference type="PANTHER" id="PTHR10196:SF69">
    <property type="entry name" value="GLYCEROL KINASE"/>
    <property type="match status" value="1"/>
</dbReference>
<dbReference type="PIRSF" id="PIRSF000538">
    <property type="entry name" value="GlpK"/>
    <property type="match status" value="1"/>
</dbReference>
<dbReference type="GO" id="GO:0004370">
    <property type="term" value="F:glycerol kinase activity"/>
    <property type="evidence" value="ECO:0007669"/>
    <property type="project" value="UniProtKB-EC"/>
</dbReference>
<organism evidence="13">
    <name type="scientific">termite gut metagenome</name>
    <dbReference type="NCBI Taxonomy" id="433724"/>
    <lineage>
        <taxon>unclassified sequences</taxon>
        <taxon>metagenomes</taxon>
        <taxon>organismal metagenomes</taxon>
    </lineage>
</organism>
<dbReference type="Pfam" id="PF00370">
    <property type="entry name" value="FGGY_N"/>
    <property type="match status" value="1"/>
</dbReference>
<keyword evidence="8" id="KW-0067">ATP-binding</keyword>
<keyword evidence="4 13" id="KW-0808">Transferase</keyword>
<dbReference type="EC" id="2.7.1.30" evidence="3"/>
<proteinExistence type="inferred from homology"/>
<evidence type="ECO:0000259" key="11">
    <source>
        <dbReference type="Pfam" id="PF00370"/>
    </source>
</evidence>
<evidence type="ECO:0000256" key="10">
    <source>
        <dbReference type="ARBA" id="ARBA00052101"/>
    </source>
</evidence>
<dbReference type="GO" id="GO:0006072">
    <property type="term" value="P:glycerol-3-phosphate metabolic process"/>
    <property type="evidence" value="ECO:0007669"/>
    <property type="project" value="InterPro"/>
</dbReference>
<evidence type="ECO:0000256" key="2">
    <source>
        <dbReference type="ARBA" id="ARBA00009156"/>
    </source>
</evidence>
<dbReference type="InterPro" id="IPR000577">
    <property type="entry name" value="Carb_kinase_FGGY"/>
</dbReference>
<comment type="similarity">
    <text evidence="2">Belongs to the FGGY kinase family.</text>
</comment>
<sequence length="502" mass="54981">MKDLKEKLILALDQGTTSSRAILFDHNGKIVAVSQRDFEQFFPKPGWVEHDANEIWSSQSSVAAEVIAKANLTGADIAAIGITNQRETTVVWDKETGNPVYHAIVWQDRRTAQYCDELKAGGHAGKIYDKTGLLIDAYFSGTKIKWILDNVAGAREKAEKGQLCFGTVDSWLIWKFTRGQVHATDVTNASRTMIFNIHTLEWDKELLALLNIPASILPEVKQSSEIYAETSTTLFSTKIPIAGVAGDQQSALFGQMCIDEGMAKNTYGTGCFMLMNTGDKPVKSNNNLLTTIAWKINGKTTYALEGSVFVGGAVIQWLRDGLGIIKTAAESESQALSVTDNGGVYFVPALTGLGAPYWDQYARGTILGITRGTTTGHISRAALESIAFQVYELLRAMEADSGKKSKELRVDGGAVANDLLMQFQADIFGSTVVRPTTLETTALGAAYLAGLATGYWSSLDEIKTQWGVDQKFTPKMDKDKVSDLLNYWKKAVQRALNWVEKD</sequence>
<dbReference type="NCBIfam" id="NF000756">
    <property type="entry name" value="PRK00047.1"/>
    <property type="match status" value="1"/>
</dbReference>
<name>A0A5J4S0S6_9ZZZZ</name>
<accession>A0A5J4S0S6</accession>